<gene>
    <name evidence="2" type="ORF">MIND_00263800</name>
</gene>
<dbReference type="EMBL" id="JACAZF010000002">
    <property type="protein sequence ID" value="KAF7312501.1"/>
    <property type="molecule type" value="Genomic_DNA"/>
</dbReference>
<keyword evidence="3" id="KW-1185">Reference proteome</keyword>
<dbReference type="OrthoDB" id="2333384at2759"/>
<dbReference type="AlphaFoldDB" id="A0A8H6T7S6"/>
<evidence type="ECO:0000313" key="3">
    <source>
        <dbReference type="Proteomes" id="UP000636479"/>
    </source>
</evidence>
<evidence type="ECO:0000313" key="2">
    <source>
        <dbReference type="EMBL" id="KAF7312501.1"/>
    </source>
</evidence>
<protein>
    <recommendedName>
        <fullName evidence="1">Arrestin-like N-terminal domain-containing protein</fullName>
    </recommendedName>
</protein>
<accession>A0A8H6T7S6</accession>
<sequence length="434" mass="47774">MAANKDPELPDYSGATVPSYAATSNAQPTAKTEHKYALETKGREWLFIHVKSRAPANASLPYFVEADIIEGSVELNLDKPESVKGVTIQILAGATSVGQEEFIFLDLKQDLWPTGSEKGGKLDKGKHAWSFSFTLPTKVEAPTDMKGKITIEAPPSFSERASPAYIDYRIVATVKRGALKPNQTLTKSFAYMPLVQPDPPSKLRQMAYKDGTELLGPEIDIDGWKVLQPVKVKGKLFDAKEVEIECTLALAKPLAYVIGAPVPLFLTLKSDDEVALDTVSNPNAIKMHLVRSIALGSDAMEERTERRSNTFFQAGVGQAYFWPAMEGGKEPGKRVLRGEVEVKKSIKPSFMFPRFTTRYTMDLLPFSITGFAPDKKPTALLSEPVKIVSKHIPGIVPRSYAPPGYKKPVESDYNAAVGYLENGNQRFYHRGGFA</sequence>
<proteinExistence type="predicted"/>
<evidence type="ECO:0000259" key="1">
    <source>
        <dbReference type="Pfam" id="PF00339"/>
    </source>
</evidence>
<feature type="domain" description="Arrestin-like N-terminal" evidence="1">
    <location>
        <begin position="104"/>
        <end position="193"/>
    </location>
</feature>
<comment type="caution">
    <text evidence="2">The sequence shown here is derived from an EMBL/GenBank/DDBJ whole genome shotgun (WGS) entry which is preliminary data.</text>
</comment>
<dbReference type="Gene3D" id="2.60.40.640">
    <property type="match status" value="1"/>
</dbReference>
<dbReference type="Proteomes" id="UP000636479">
    <property type="component" value="Unassembled WGS sequence"/>
</dbReference>
<organism evidence="2 3">
    <name type="scientific">Mycena indigotica</name>
    <dbReference type="NCBI Taxonomy" id="2126181"/>
    <lineage>
        <taxon>Eukaryota</taxon>
        <taxon>Fungi</taxon>
        <taxon>Dikarya</taxon>
        <taxon>Basidiomycota</taxon>
        <taxon>Agaricomycotina</taxon>
        <taxon>Agaricomycetes</taxon>
        <taxon>Agaricomycetidae</taxon>
        <taxon>Agaricales</taxon>
        <taxon>Marasmiineae</taxon>
        <taxon>Mycenaceae</taxon>
        <taxon>Mycena</taxon>
    </lineage>
</organism>
<dbReference type="Pfam" id="PF00339">
    <property type="entry name" value="Arrestin_N"/>
    <property type="match status" value="1"/>
</dbReference>
<dbReference type="GeneID" id="59342030"/>
<dbReference type="InterPro" id="IPR011021">
    <property type="entry name" value="Arrestin-like_N"/>
</dbReference>
<dbReference type="RefSeq" id="XP_037224609.1">
    <property type="nucleotide sequence ID" value="XM_037359514.1"/>
</dbReference>
<dbReference type="InterPro" id="IPR014752">
    <property type="entry name" value="Arrestin-like_C"/>
</dbReference>
<dbReference type="InterPro" id="IPR014756">
    <property type="entry name" value="Ig_E-set"/>
</dbReference>
<name>A0A8H6T7S6_9AGAR</name>
<reference evidence="2" key="1">
    <citation type="submission" date="2020-05" db="EMBL/GenBank/DDBJ databases">
        <title>Mycena genomes resolve the evolution of fungal bioluminescence.</title>
        <authorList>
            <person name="Tsai I.J."/>
        </authorList>
    </citation>
    <scope>NUCLEOTIDE SEQUENCE</scope>
    <source>
        <strain evidence="2">171206Taipei</strain>
    </source>
</reference>
<dbReference type="SUPFAM" id="SSF81296">
    <property type="entry name" value="E set domains"/>
    <property type="match status" value="1"/>
</dbReference>